<evidence type="ECO:0000259" key="3">
    <source>
        <dbReference type="SMART" id="SM00062"/>
    </source>
</evidence>
<feature type="chain" id="PRO_5039480574" evidence="2">
    <location>
        <begin position="23"/>
        <end position="264"/>
    </location>
</feature>
<evidence type="ECO:0000256" key="1">
    <source>
        <dbReference type="ARBA" id="ARBA00022729"/>
    </source>
</evidence>
<dbReference type="PANTHER" id="PTHR35936">
    <property type="entry name" value="MEMBRANE-BOUND LYTIC MUREIN TRANSGLYCOSYLASE F"/>
    <property type="match status" value="1"/>
</dbReference>
<dbReference type="SUPFAM" id="SSF53850">
    <property type="entry name" value="Periplasmic binding protein-like II"/>
    <property type="match status" value="1"/>
</dbReference>
<feature type="domain" description="Solute-binding protein family 3/N-terminal" evidence="3">
    <location>
        <begin position="41"/>
        <end position="260"/>
    </location>
</feature>
<sequence length="264" mass="28467">MHFRFKKLLLLAAVVVTGVSLAACGNQKAADNKDHTIQSGKLTIGLEGTYAPYSYHKDGKLTGFEVELSRDLAKELGLKPVFVQSKWDSLIAGIDAHKYDAVFNNVTVSAQRAKSYAYTVPYLYSKSVLIVKKGSTIKDPKDIKGMKIAGDLTTENGRTAQKLGANVVAVPGFSEAISLIESGQVKGAFNSREAFYGFKQANPNTDLTTLDASKEIPSQTVAGVLSKDNPELKAKLDKALKKLEANGTVSKLSVQFFGTDVTKK</sequence>
<keyword evidence="1 2" id="KW-0732">Signal</keyword>
<dbReference type="PROSITE" id="PS51257">
    <property type="entry name" value="PROKAR_LIPOPROTEIN"/>
    <property type="match status" value="1"/>
</dbReference>
<dbReference type="InterPro" id="IPR001638">
    <property type="entry name" value="Solute-binding_3/MltF_N"/>
</dbReference>
<feature type="signal peptide" evidence="2">
    <location>
        <begin position="1"/>
        <end position="22"/>
    </location>
</feature>
<dbReference type="Proteomes" id="UP000549765">
    <property type="component" value="Unassembled WGS sequence"/>
</dbReference>
<evidence type="ECO:0000313" key="4">
    <source>
        <dbReference type="EMBL" id="NKZ24903.1"/>
    </source>
</evidence>
<dbReference type="RefSeq" id="WP_168722698.1">
    <property type="nucleotide sequence ID" value="NZ_JAAXPN010000011.1"/>
</dbReference>
<name>A0A7X6S3R0_9LACO</name>
<dbReference type="PANTHER" id="PTHR35936:SF34">
    <property type="entry name" value="ABC TRANSPORTER EXTRACELLULAR-BINDING PROTEIN YCKB-RELATED"/>
    <property type="match status" value="1"/>
</dbReference>
<dbReference type="EMBL" id="JAAXPN010000011">
    <property type="protein sequence ID" value="NKZ24903.1"/>
    <property type="molecule type" value="Genomic_DNA"/>
</dbReference>
<evidence type="ECO:0000256" key="2">
    <source>
        <dbReference type="SAM" id="SignalP"/>
    </source>
</evidence>
<comment type="caution">
    <text evidence="4">The sequence shown here is derived from an EMBL/GenBank/DDBJ whole genome shotgun (WGS) entry which is preliminary data.</text>
</comment>
<keyword evidence="5" id="KW-1185">Reference proteome</keyword>
<gene>
    <name evidence="4" type="ORF">HF964_08885</name>
</gene>
<protein>
    <submittedName>
        <fullName evidence="4">Transporter substrate-binding domain-containing protein</fullName>
    </submittedName>
</protein>
<dbReference type="SMART" id="SM00062">
    <property type="entry name" value="PBPb"/>
    <property type="match status" value="1"/>
</dbReference>
<organism evidence="4 5">
    <name type="scientific">Periweissella fabalis</name>
    <dbReference type="NCBI Taxonomy" id="1070421"/>
    <lineage>
        <taxon>Bacteria</taxon>
        <taxon>Bacillati</taxon>
        <taxon>Bacillota</taxon>
        <taxon>Bacilli</taxon>
        <taxon>Lactobacillales</taxon>
        <taxon>Lactobacillaceae</taxon>
        <taxon>Periweissella</taxon>
    </lineage>
</organism>
<dbReference type="Pfam" id="PF00497">
    <property type="entry name" value="SBP_bac_3"/>
    <property type="match status" value="1"/>
</dbReference>
<accession>A0A7X6S3R0</accession>
<dbReference type="AlphaFoldDB" id="A0A7X6S3R0"/>
<dbReference type="Gene3D" id="3.40.190.10">
    <property type="entry name" value="Periplasmic binding protein-like II"/>
    <property type="match status" value="2"/>
</dbReference>
<proteinExistence type="predicted"/>
<reference evidence="4 5" key="1">
    <citation type="submission" date="2020-04" db="EMBL/GenBank/DDBJ databases">
        <title>MicrobeNet Type strains.</title>
        <authorList>
            <person name="Nicholson A.C."/>
        </authorList>
    </citation>
    <scope>NUCLEOTIDE SEQUENCE [LARGE SCALE GENOMIC DNA]</scope>
    <source>
        <strain evidence="4 5">CCUG 61472</strain>
    </source>
</reference>
<evidence type="ECO:0000313" key="5">
    <source>
        <dbReference type="Proteomes" id="UP000549765"/>
    </source>
</evidence>